<dbReference type="OrthoDB" id="193195at2"/>
<feature type="transmembrane region" description="Helical" evidence="1">
    <location>
        <begin position="20"/>
        <end position="40"/>
    </location>
</feature>
<sequence>MIMETSILKQRGSVMLESLIAILIFSMGILALVALLGASVKDTTNAKYRADASLLANQVIGEMWTGDKTNATLVANYGTASGAQFVAWKGRVIQALPGIIDAVVAPPVAGQNLPTIAVDANNMVTVTVFWQAPGESGRHNYVAVTRLHE</sequence>
<keyword evidence="1" id="KW-1133">Transmembrane helix</keyword>
<protein>
    <submittedName>
        <fullName evidence="2">Type IV pilus assembly protein PilV</fullName>
    </submittedName>
</protein>
<dbReference type="EMBL" id="SNWF01000004">
    <property type="protein sequence ID" value="TDN93968.1"/>
    <property type="molecule type" value="Genomic_DNA"/>
</dbReference>
<name>A0A4V3BWE7_9BURK</name>
<keyword evidence="3" id="KW-1185">Reference proteome</keyword>
<organism evidence="2 3">
    <name type="scientific">Herminiimonas fonticola</name>
    <dbReference type="NCBI Taxonomy" id="303380"/>
    <lineage>
        <taxon>Bacteria</taxon>
        <taxon>Pseudomonadati</taxon>
        <taxon>Pseudomonadota</taxon>
        <taxon>Betaproteobacteria</taxon>
        <taxon>Burkholderiales</taxon>
        <taxon>Oxalobacteraceae</taxon>
        <taxon>Herminiimonas</taxon>
    </lineage>
</organism>
<evidence type="ECO:0000256" key="1">
    <source>
        <dbReference type="SAM" id="Phobius"/>
    </source>
</evidence>
<comment type="caution">
    <text evidence="2">The sequence shown here is derived from an EMBL/GenBank/DDBJ whole genome shotgun (WGS) entry which is preliminary data.</text>
</comment>
<keyword evidence="1" id="KW-0472">Membrane</keyword>
<keyword evidence="1" id="KW-0812">Transmembrane</keyword>
<evidence type="ECO:0000313" key="2">
    <source>
        <dbReference type="EMBL" id="TDN93968.1"/>
    </source>
</evidence>
<gene>
    <name evidence="2" type="ORF">EV677_0508</name>
</gene>
<proteinExistence type="predicted"/>
<accession>A0A4V3BWE7</accession>
<reference evidence="2 3" key="1">
    <citation type="submission" date="2019-03" db="EMBL/GenBank/DDBJ databases">
        <title>Genomic Encyclopedia of Type Strains, Phase IV (KMG-IV): sequencing the most valuable type-strain genomes for metagenomic binning, comparative biology and taxonomic classification.</title>
        <authorList>
            <person name="Goeker M."/>
        </authorList>
    </citation>
    <scope>NUCLEOTIDE SEQUENCE [LARGE SCALE GENOMIC DNA]</scope>
    <source>
        <strain evidence="2 3">DSM 18555</strain>
    </source>
</reference>
<dbReference type="AlphaFoldDB" id="A0A4V3BWE7"/>
<dbReference type="Proteomes" id="UP000294737">
    <property type="component" value="Unassembled WGS sequence"/>
</dbReference>
<evidence type="ECO:0000313" key="3">
    <source>
        <dbReference type="Proteomes" id="UP000294737"/>
    </source>
</evidence>